<evidence type="ECO:0000259" key="1">
    <source>
        <dbReference type="PROSITE" id="PS50943"/>
    </source>
</evidence>
<organism evidence="2 3">
    <name type="scientific">Streptomyces hazeniae</name>
    <dbReference type="NCBI Taxonomy" id="3075538"/>
    <lineage>
        <taxon>Bacteria</taxon>
        <taxon>Bacillati</taxon>
        <taxon>Actinomycetota</taxon>
        <taxon>Actinomycetes</taxon>
        <taxon>Kitasatosporales</taxon>
        <taxon>Streptomycetaceae</taxon>
        <taxon>Streptomyces</taxon>
    </lineage>
</organism>
<comment type="caution">
    <text evidence="2">The sequence shown here is derived from an EMBL/GenBank/DDBJ whole genome shotgun (WGS) entry which is preliminary data.</text>
</comment>
<keyword evidence="3" id="KW-1185">Reference proteome</keyword>
<dbReference type="InterPro" id="IPR010982">
    <property type="entry name" value="Lambda_DNA-bd_dom_sf"/>
</dbReference>
<dbReference type="Pfam" id="PF19054">
    <property type="entry name" value="DUF5753"/>
    <property type="match status" value="1"/>
</dbReference>
<dbReference type="Proteomes" id="UP001183414">
    <property type="component" value="Unassembled WGS sequence"/>
</dbReference>
<evidence type="ECO:0000313" key="3">
    <source>
        <dbReference type="Proteomes" id="UP001183414"/>
    </source>
</evidence>
<dbReference type="SUPFAM" id="SSF47413">
    <property type="entry name" value="lambda repressor-like DNA-binding domains"/>
    <property type="match status" value="1"/>
</dbReference>
<dbReference type="EMBL" id="JAVREQ010000004">
    <property type="protein sequence ID" value="MDT0378638.1"/>
    <property type="molecule type" value="Genomic_DNA"/>
</dbReference>
<accession>A0ABU2NQY1</accession>
<protein>
    <submittedName>
        <fullName evidence="2">Helix-turn-helix transcriptional regulator</fullName>
    </submittedName>
</protein>
<gene>
    <name evidence="2" type="ORF">RM572_07570</name>
</gene>
<reference evidence="3" key="1">
    <citation type="submission" date="2023-07" db="EMBL/GenBank/DDBJ databases">
        <title>30 novel species of actinomycetes from the DSMZ collection.</title>
        <authorList>
            <person name="Nouioui I."/>
        </authorList>
    </citation>
    <scope>NUCLEOTIDE SEQUENCE [LARGE SCALE GENOMIC DNA]</scope>
    <source>
        <strain evidence="3">DSM 42041</strain>
    </source>
</reference>
<evidence type="ECO:0000313" key="2">
    <source>
        <dbReference type="EMBL" id="MDT0378638.1"/>
    </source>
</evidence>
<proteinExistence type="predicted"/>
<name>A0ABU2NQY1_9ACTN</name>
<sequence length="294" mass="32796">MGLRTRPTQRQRRVGVELRRLRDMGGMTAAEAGGLVDLSGAHLGHVESGRTPIPEDKLRTLLKAYGCHSKTYTEALIAWSAAPRGWWHKHRRDSSPGALDLAEMETMAASLKGFEPLHLPGLLQTPEYVGALIKGAFPESTESFLNRGIEFRLKRQEVLAGDEAAEYHVVIHEAAFQMRFVDATVMRRQIVHLIEVARLPHITLQVVPFQSGTLPVVGSPFVLFEAAADSLDTVYLEHDAGTVFLTDQQEATRYRHTFERLAALALPPVPDESERQSYSVRDSLSLLQHLLYVL</sequence>
<dbReference type="Pfam" id="PF13560">
    <property type="entry name" value="HTH_31"/>
    <property type="match status" value="1"/>
</dbReference>
<dbReference type="Gene3D" id="1.10.260.40">
    <property type="entry name" value="lambda repressor-like DNA-binding domains"/>
    <property type="match status" value="1"/>
</dbReference>
<dbReference type="CDD" id="cd00093">
    <property type="entry name" value="HTH_XRE"/>
    <property type="match status" value="1"/>
</dbReference>
<dbReference type="InterPro" id="IPR001387">
    <property type="entry name" value="Cro/C1-type_HTH"/>
</dbReference>
<dbReference type="PROSITE" id="PS50943">
    <property type="entry name" value="HTH_CROC1"/>
    <property type="match status" value="1"/>
</dbReference>
<dbReference type="InterPro" id="IPR043917">
    <property type="entry name" value="DUF5753"/>
</dbReference>
<feature type="domain" description="HTH cro/C1-type" evidence="1">
    <location>
        <begin position="18"/>
        <end position="72"/>
    </location>
</feature>
<dbReference type="SMART" id="SM00530">
    <property type="entry name" value="HTH_XRE"/>
    <property type="match status" value="1"/>
</dbReference>
<dbReference type="RefSeq" id="WP_311672495.1">
    <property type="nucleotide sequence ID" value="NZ_JAVREQ010000004.1"/>
</dbReference>